<name>A0AAT9HPD9_9ACTN</name>
<gene>
    <name evidence="2" type="ORF">SHKM778_57240</name>
</gene>
<feature type="compositionally biased region" description="Gly residues" evidence="1">
    <location>
        <begin position="184"/>
        <end position="204"/>
    </location>
</feature>
<proteinExistence type="predicted"/>
<feature type="compositionally biased region" description="Basic and acidic residues" evidence="1">
    <location>
        <begin position="39"/>
        <end position="53"/>
    </location>
</feature>
<feature type="compositionally biased region" description="Basic and acidic residues" evidence="1">
    <location>
        <begin position="22"/>
        <end position="32"/>
    </location>
</feature>
<reference evidence="2" key="2">
    <citation type="submission" date="2024-07" db="EMBL/GenBank/DDBJ databases">
        <title>Streptomyces haneummycinica sp. nov., a new antibiotic-producing actinobacterium isolated from marine sediment.</title>
        <authorList>
            <person name="Uemura M."/>
            <person name="Hamada M."/>
            <person name="Hirano S."/>
            <person name="Kobayashi K."/>
            <person name="Ohshiro T."/>
            <person name="Kobayashi T."/>
            <person name="Terahara T."/>
        </authorList>
    </citation>
    <scope>NUCLEOTIDE SEQUENCE</scope>
    <source>
        <strain evidence="2">KM77-8</strain>
    </source>
</reference>
<accession>A0AAT9HPD9</accession>
<sequence length="204" mass="20643">MERRTRAYRLAGDPQGRRPHRPAGECGDRGDTGADQCDEDRLDHHEGDPRAGADLHAGPHQQRQQEAEAEEVAEAEGRLPAPAAQHPAEDGEGGHGQPPQGARREADVEEQARERGCGGRDEAHEPSAPRGGAVCGGIGSDSSTEVAVTVTPGVYGGWVTAGSAVGGGGRLALSSEIPDNGTTARGGGGSQGWGPGRGGGGGLG</sequence>
<dbReference type="AlphaFoldDB" id="A0AAT9HPD9"/>
<feature type="region of interest" description="Disordered" evidence="1">
    <location>
        <begin position="163"/>
        <end position="204"/>
    </location>
</feature>
<dbReference type="EMBL" id="AP035768">
    <property type="protein sequence ID" value="BFO19336.1"/>
    <property type="molecule type" value="Genomic_DNA"/>
</dbReference>
<organism evidence="2">
    <name type="scientific">Streptomyces haneummycinicus</name>
    <dbReference type="NCBI Taxonomy" id="3074435"/>
    <lineage>
        <taxon>Bacteria</taxon>
        <taxon>Bacillati</taxon>
        <taxon>Actinomycetota</taxon>
        <taxon>Actinomycetes</taxon>
        <taxon>Kitasatosporales</taxon>
        <taxon>Streptomycetaceae</taxon>
        <taxon>Streptomyces</taxon>
    </lineage>
</organism>
<feature type="region of interest" description="Disordered" evidence="1">
    <location>
        <begin position="1"/>
        <end position="143"/>
    </location>
</feature>
<protein>
    <submittedName>
        <fullName evidence="2">Uncharacterized protein</fullName>
    </submittedName>
</protein>
<evidence type="ECO:0000313" key="2">
    <source>
        <dbReference type="EMBL" id="BFO19336.1"/>
    </source>
</evidence>
<reference evidence="2" key="1">
    <citation type="submission" date="2024-06" db="EMBL/GenBank/DDBJ databases">
        <authorList>
            <consortium name="consrtm"/>
            <person name="Uemura M."/>
            <person name="Terahara T."/>
        </authorList>
    </citation>
    <scope>NUCLEOTIDE SEQUENCE</scope>
    <source>
        <strain evidence="2">KM77-8</strain>
    </source>
</reference>
<feature type="compositionally biased region" description="Basic and acidic residues" evidence="1">
    <location>
        <begin position="102"/>
        <end position="127"/>
    </location>
</feature>
<evidence type="ECO:0000256" key="1">
    <source>
        <dbReference type="SAM" id="MobiDB-lite"/>
    </source>
</evidence>